<gene>
    <name evidence="4" type="ORF">SAMN06296052_12427</name>
</gene>
<dbReference type="PANTHER" id="PTHR34978:SF3">
    <property type="entry name" value="SLR0241 PROTEIN"/>
    <property type="match status" value="1"/>
</dbReference>
<dbReference type="Proteomes" id="UP000198432">
    <property type="component" value="Unassembled WGS sequence"/>
</dbReference>
<dbReference type="Pfam" id="PF05569">
    <property type="entry name" value="Peptidase_M56"/>
    <property type="match status" value="1"/>
</dbReference>
<accession>A0A239JXH0</accession>
<name>A0A239JXH0_9BACT</name>
<proteinExistence type="predicted"/>
<dbReference type="OrthoDB" id="1522859at2"/>
<organism evidence="4 5">
    <name type="scientific">Pontibacter ummariensis</name>
    <dbReference type="NCBI Taxonomy" id="1610492"/>
    <lineage>
        <taxon>Bacteria</taxon>
        <taxon>Pseudomonadati</taxon>
        <taxon>Bacteroidota</taxon>
        <taxon>Cytophagia</taxon>
        <taxon>Cytophagales</taxon>
        <taxon>Hymenobacteraceae</taxon>
        <taxon>Pontibacter</taxon>
    </lineage>
</organism>
<dbReference type="InterPro" id="IPR052173">
    <property type="entry name" value="Beta-lactam_resp_regulator"/>
</dbReference>
<evidence type="ECO:0000259" key="3">
    <source>
        <dbReference type="Pfam" id="PF05569"/>
    </source>
</evidence>
<dbReference type="CDD" id="cd07341">
    <property type="entry name" value="M56_BlaR1_MecR1_like"/>
    <property type="match status" value="1"/>
</dbReference>
<evidence type="ECO:0000313" key="5">
    <source>
        <dbReference type="Proteomes" id="UP000198432"/>
    </source>
</evidence>
<evidence type="ECO:0000313" key="4">
    <source>
        <dbReference type="EMBL" id="SNT10172.1"/>
    </source>
</evidence>
<dbReference type="PANTHER" id="PTHR34978">
    <property type="entry name" value="POSSIBLE SENSOR-TRANSDUCER PROTEIN BLAR"/>
    <property type="match status" value="1"/>
</dbReference>
<reference evidence="5" key="1">
    <citation type="submission" date="2017-06" db="EMBL/GenBank/DDBJ databases">
        <authorList>
            <person name="Varghese N."/>
            <person name="Submissions S."/>
        </authorList>
    </citation>
    <scope>NUCLEOTIDE SEQUENCE [LARGE SCALE GENOMIC DNA]</scope>
    <source>
        <strain evidence="5">NKM1</strain>
    </source>
</reference>
<dbReference type="EMBL" id="FZOQ01000024">
    <property type="protein sequence ID" value="SNT10172.1"/>
    <property type="molecule type" value="Genomic_DNA"/>
</dbReference>
<feature type="transmembrane region" description="Helical" evidence="2">
    <location>
        <begin position="6"/>
        <end position="22"/>
    </location>
</feature>
<dbReference type="AlphaFoldDB" id="A0A239JXH0"/>
<feature type="transmembrane region" description="Helical" evidence="2">
    <location>
        <begin position="305"/>
        <end position="323"/>
    </location>
</feature>
<evidence type="ECO:0000256" key="1">
    <source>
        <dbReference type="SAM" id="MobiDB-lite"/>
    </source>
</evidence>
<evidence type="ECO:0000256" key="2">
    <source>
        <dbReference type="SAM" id="Phobius"/>
    </source>
</evidence>
<feature type="region of interest" description="Disordered" evidence="1">
    <location>
        <begin position="355"/>
        <end position="389"/>
    </location>
</feature>
<dbReference type="InterPro" id="IPR008756">
    <property type="entry name" value="Peptidase_M56"/>
</dbReference>
<keyword evidence="2" id="KW-0812">Transmembrane</keyword>
<keyword evidence="2" id="KW-0472">Membrane</keyword>
<feature type="domain" description="Peptidase M56" evidence="3">
    <location>
        <begin position="194"/>
        <end position="296"/>
    </location>
</feature>
<keyword evidence="2" id="KW-1133">Transmembrane helix</keyword>
<protein>
    <submittedName>
        <fullName evidence="4">Signal transducer regulating beta-lactamase production, contains metallopeptidase domain</fullName>
    </submittedName>
</protein>
<feature type="compositionally biased region" description="Low complexity" evidence="1">
    <location>
        <begin position="367"/>
        <end position="378"/>
    </location>
</feature>
<feature type="transmembrane region" description="Helical" evidence="2">
    <location>
        <begin position="127"/>
        <end position="148"/>
    </location>
</feature>
<dbReference type="RefSeq" id="WP_089321091.1">
    <property type="nucleotide sequence ID" value="NZ_FZOQ01000024.1"/>
</dbReference>
<feature type="transmembrane region" description="Helical" evidence="2">
    <location>
        <begin position="34"/>
        <end position="55"/>
    </location>
</feature>
<sequence length="781" mass="87742">MIEILLKASFAIGIAFLFYKLLLQQESFFTANRIYLIGCIALAFVLPFVSLPKLVDQQGYLQTLFQEHAAREKVQVTEDVAKTRAVPPSLPMPEGDELVLPRQPYEEVVQQQVAQEQSSDTSTGFSLGFWVLLLYLFGVAVFSLSLLFQVGCILLKATTATDKVEDGECVIVNTASRQAPCSFFHYIFIYPDDYDFETYEQIIAHEKIHIRLGHSFDLLLAELAVIILWFNPLVWLLKREIEKNNEYQTDAQLLEKEQVKKDQYQLSLLQIAVPNKPLSITTNYNQSLLKQRIMMMNAKRSTPHAYWKYAFMAPLFFGTLLLINEPAASQHSLFTALSTATGEVSVGKYMNLNAENSSAEPPTAGVPAQPGAPSALPGAPLPPSPELAGPKKGFSLNMQGKQVDMSKGYWYSSQENGEYCLQFKGSKLASSWNMSQCFDKGLFQKQGNDTFVLTKETGTLQLTGNLDAEVGQGKYTFTEDASFRKYLADNDINSNEQNLMFHLFFGDVNRKYVDFLKKNYKHIEGERLQELAIHGIGMADFQNYLALFRQHSNRKPTIEEVVSASIHGIDQEYVQELQALGFKDLSLDKMMEARIHGVSKAFIEDLRKAGYANLSMDKIIEAKIHGITPVNIKEMQSLGFGELSLEKMMELKIHGVNEAYIKSLQSVGLNDLSLDQYIEAKIHGLNPASIKRIKALGYEGLSFEDIMSAQIHGVDAAYVEDLRKAGFQNLSMEKTVSASIHGIDSDFIKKAREEGYNFNSIDKYITLKIHGMAIESLKDDE</sequence>
<keyword evidence="5" id="KW-1185">Reference proteome</keyword>